<gene>
    <name evidence="12" type="primary">DEFB125</name>
</gene>
<evidence type="ECO:0000313" key="12">
    <source>
        <dbReference type="RefSeq" id="XP_004393070.1"/>
    </source>
</evidence>
<dbReference type="InterPro" id="IPR025933">
    <property type="entry name" value="Beta_defensin_dom"/>
</dbReference>
<keyword evidence="7 9" id="KW-0044">Antibiotic</keyword>
<proteinExistence type="inferred from homology"/>
<dbReference type="PANTHER" id="PTHR15001:SF12">
    <property type="entry name" value="BETA-DEFENSIN 125"/>
    <property type="match status" value="1"/>
</dbReference>
<evidence type="ECO:0000256" key="3">
    <source>
        <dbReference type="ARBA" id="ARBA00022525"/>
    </source>
</evidence>
<dbReference type="STRING" id="9708.A0A2U3VEI2"/>
<dbReference type="OrthoDB" id="9835818at2759"/>
<accession>A0A2U3VEI2</accession>
<dbReference type="KEGG" id="oro:101377451"/>
<comment type="similarity">
    <text evidence="2 9">Belongs to the beta-defensin family.</text>
</comment>
<evidence type="ECO:0000256" key="8">
    <source>
        <dbReference type="ARBA" id="ARBA00023157"/>
    </source>
</evidence>
<dbReference type="GeneID" id="101377451"/>
<dbReference type="GO" id="GO:0045087">
    <property type="term" value="P:innate immune response"/>
    <property type="evidence" value="ECO:0007669"/>
    <property type="project" value="InterPro"/>
</dbReference>
<keyword evidence="11" id="KW-1185">Reference proteome</keyword>
<feature type="chain" id="PRO_5015376886" description="Beta-defensin" evidence="9">
    <location>
        <begin position="21"/>
        <end position="116"/>
    </location>
</feature>
<dbReference type="Proteomes" id="UP000245340">
    <property type="component" value="Unplaced"/>
</dbReference>
<feature type="signal peptide" evidence="9">
    <location>
        <begin position="1"/>
        <end position="20"/>
    </location>
</feature>
<reference evidence="12" key="1">
    <citation type="submission" date="2025-08" db="UniProtKB">
        <authorList>
            <consortium name="RefSeq"/>
        </authorList>
    </citation>
    <scope>IDENTIFICATION</scope>
</reference>
<evidence type="ECO:0000256" key="4">
    <source>
        <dbReference type="ARBA" id="ARBA00022529"/>
    </source>
</evidence>
<dbReference type="GO" id="GO:0042742">
    <property type="term" value="P:defense response to bacterium"/>
    <property type="evidence" value="ECO:0007669"/>
    <property type="project" value="UniProtKB-UniRule"/>
</dbReference>
<keyword evidence="6 9" id="KW-0211">Defensin</keyword>
<keyword evidence="5 9" id="KW-0732">Signal</keyword>
<dbReference type="GO" id="GO:0005576">
    <property type="term" value="C:extracellular region"/>
    <property type="evidence" value="ECO:0007669"/>
    <property type="project" value="UniProtKB-SubCell"/>
</dbReference>
<dbReference type="InterPro" id="IPR050544">
    <property type="entry name" value="Beta-defensin"/>
</dbReference>
<dbReference type="RefSeq" id="XP_004393070.1">
    <property type="nucleotide sequence ID" value="XM_004393013.1"/>
</dbReference>
<dbReference type="AlphaFoldDB" id="A0A2U3VEI2"/>
<dbReference type="PANTHER" id="PTHR15001">
    <property type="entry name" value="BETA-DEFENSIN 123-RELATED"/>
    <property type="match status" value="1"/>
</dbReference>
<comment type="subcellular location">
    <subcellularLocation>
        <location evidence="1 9">Secreted</location>
    </subcellularLocation>
</comment>
<evidence type="ECO:0000256" key="6">
    <source>
        <dbReference type="ARBA" id="ARBA00022940"/>
    </source>
</evidence>
<sequence length="116" mass="13577">MNLLMLTFIICGFLNLVTKAGWKVERCWKNNIGHCRKRCFHVERYKLLCMNKLTCCIPIKEDHGYTKIPPRLIPFEEEITTDINTWEFFSNSPASFLNDEFIPDSTKPTESLVTET</sequence>
<evidence type="ECO:0000256" key="1">
    <source>
        <dbReference type="ARBA" id="ARBA00004613"/>
    </source>
</evidence>
<evidence type="ECO:0000313" key="11">
    <source>
        <dbReference type="Proteomes" id="UP000245340"/>
    </source>
</evidence>
<feature type="domain" description="Beta-defensin" evidence="10">
    <location>
        <begin position="26"/>
        <end position="56"/>
    </location>
</feature>
<dbReference type="Pfam" id="PF13841">
    <property type="entry name" value="Defensin_beta_2"/>
    <property type="match status" value="1"/>
</dbReference>
<evidence type="ECO:0000259" key="10">
    <source>
        <dbReference type="Pfam" id="PF13841"/>
    </source>
</evidence>
<evidence type="ECO:0000256" key="5">
    <source>
        <dbReference type="ARBA" id="ARBA00022729"/>
    </source>
</evidence>
<keyword evidence="4 9" id="KW-0929">Antimicrobial</keyword>
<evidence type="ECO:0000256" key="9">
    <source>
        <dbReference type="RuleBase" id="RU231113"/>
    </source>
</evidence>
<organism evidence="11 12">
    <name type="scientific">Odobenus rosmarus divergens</name>
    <name type="common">Pacific walrus</name>
    <dbReference type="NCBI Taxonomy" id="9708"/>
    <lineage>
        <taxon>Eukaryota</taxon>
        <taxon>Metazoa</taxon>
        <taxon>Chordata</taxon>
        <taxon>Craniata</taxon>
        <taxon>Vertebrata</taxon>
        <taxon>Euteleostomi</taxon>
        <taxon>Mammalia</taxon>
        <taxon>Eutheria</taxon>
        <taxon>Laurasiatheria</taxon>
        <taxon>Carnivora</taxon>
        <taxon>Caniformia</taxon>
        <taxon>Pinnipedia</taxon>
        <taxon>Odobenidae</taxon>
        <taxon>Odobenus</taxon>
    </lineage>
</organism>
<evidence type="ECO:0000256" key="7">
    <source>
        <dbReference type="ARBA" id="ARBA00023022"/>
    </source>
</evidence>
<comment type="function">
    <text evidence="9">Has antibacterial activity.</text>
</comment>
<name>A0A2U3VEI2_ODORO</name>
<dbReference type="InParanoid" id="A0A2U3VEI2"/>
<keyword evidence="3 9" id="KW-0964">Secreted</keyword>
<protein>
    <recommendedName>
        <fullName evidence="9">Beta-defensin</fullName>
    </recommendedName>
</protein>
<keyword evidence="8" id="KW-1015">Disulfide bond</keyword>
<dbReference type="CTD" id="245938"/>
<evidence type="ECO:0000256" key="2">
    <source>
        <dbReference type="ARBA" id="ARBA00007371"/>
    </source>
</evidence>